<feature type="transmembrane region" description="Helical" evidence="7">
    <location>
        <begin position="774"/>
        <end position="796"/>
    </location>
</feature>
<evidence type="ECO:0008006" key="12">
    <source>
        <dbReference type="Google" id="ProtNLM"/>
    </source>
</evidence>
<dbReference type="AlphaFoldDB" id="A0A2A4X3W1"/>
<feature type="domain" description="ABC3 transporter permease C-terminal" evidence="8">
    <location>
        <begin position="693"/>
        <end position="806"/>
    </location>
</feature>
<keyword evidence="2" id="KW-1003">Cell membrane</keyword>
<reference evidence="11" key="1">
    <citation type="submission" date="2017-08" db="EMBL/GenBank/DDBJ databases">
        <title>A dynamic microbial community with high functional redundancy inhabits the cold, oxic subseafloor aquifer.</title>
        <authorList>
            <person name="Tully B.J."/>
            <person name="Wheat C.G."/>
            <person name="Glazer B.T."/>
            <person name="Huber J.A."/>
        </authorList>
    </citation>
    <scope>NUCLEOTIDE SEQUENCE [LARGE SCALE GENOMIC DNA]</scope>
</reference>
<feature type="domain" description="MacB-like periplasmic core" evidence="9">
    <location>
        <begin position="505"/>
        <end position="630"/>
    </location>
</feature>
<keyword evidence="4 7" id="KW-1133">Transmembrane helix</keyword>
<name>A0A2A4X3W1_9GAMM</name>
<organism evidence="10 11">
    <name type="scientific">SAR86 cluster bacterium</name>
    <dbReference type="NCBI Taxonomy" id="2030880"/>
    <lineage>
        <taxon>Bacteria</taxon>
        <taxon>Pseudomonadati</taxon>
        <taxon>Pseudomonadota</taxon>
        <taxon>Gammaproteobacteria</taxon>
        <taxon>SAR86 cluster</taxon>
    </lineage>
</organism>
<dbReference type="InterPro" id="IPR003838">
    <property type="entry name" value="ABC3_permease_C"/>
</dbReference>
<evidence type="ECO:0000313" key="11">
    <source>
        <dbReference type="Proteomes" id="UP000218767"/>
    </source>
</evidence>
<dbReference type="InterPro" id="IPR050250">
    <property type="entry name" value="Macrolide_Exporter_MacB"/>
</dbReference>
<comment type="similarity">
    <text evidence="6">Belongs to the ABC-4 integral membrane protein family.</text>
</comment>
<evidence type="ECO:0000256" key="6">
    <source>
        <dbReference type="ARBA" id="ARBA00038076"/>
    </source>
</evidence>
<evidence type="ECO:0000259" key="8">
    <source>
        <dbReference type="Pfam" id="PF02687"/>
    </source>
</evidence>
<feature type="domain" description="MacB-like periplasmic core" evidence="9">
    <location>
        <begin position="21"/>
        <end position="234"/>
    </location>
</feature>
<feature type="transmembrane region" description="Helical" evidence="7">
    <location>
        <begin position="424"/>
        <end position="448"/>
    </location>
</feature>
<feature type="transmembrane region" description="Helical" evidence="7">
    <location>
        <begin position="324"/>
        <end position="345"/>
    </location>
</feature>
<feature type="transmembrane region" description="Helical" evidence="7">
    <location>
        <begin position="742"/>
        <end position="768"/>
    </location>
</feature>
<accession>A0A2A4X3W1</accession>
<evidence type="ECO:0000256" key="4">
    <source>
        <dbReference type="ARBA" id="ARBA00022989"/>
    </source>
</evidence>
<dbReference type="EMBL" id="NVUL01000053">
    <property type="protein sequence ID" value="PCI76735.1"/>
    <property type="molecule type" value="Genomic_DNA"/>
</dbReference>
<dbReference type="InterPro" id="IPR025857">
    <property type="entry name" value="MacB_PCD"/>
</dbReference>
<dbReference type="Pfam" id="PF12704">
    <property type="entry name" value="MacB_PCD"/>
    <property type="match status" value="2"/>
</dbReference>
<comment type="subcellular location">
    <subcellularLocation>
        <location evidence="1">Cell membrane</location>
        <topology evidence="1">Multi-pass membrane protein</topology>
    </subcellularLocation>
</comment>
<comment type="caution">
    <text evidence="10">The sequence shown here is derived from an EMBL/GenBank/DDBJ whole genome shotgun (WGS) entry which is preliminary data.</text>
</comment>
<dbReference type="PANTHER" id="PTHR30572:SF4">
    <property type="entry name" value="ABC TRANSPORTER PERMEASE YTRF"/>
    <property type="match status" value="1"/>
</dbReference>
<feature type="transmembrane region" description="Helical" evidence="7">
    <location>
        <begin position="271"/>
        <end position="293"/>
    </location>
</feature>
<evidence type="ECO:0000256" key="5">
    <source>
        <dbReference type="ARBA" id="ARBA00023136"/>
    </source>
</evidence>
<evidence type="ECO:0000259" key="9">
    <source>
        <dbReference type="Pfam" id="PF12704"/>
    </source>
</evidence>
<feature type="transmembrane region" description="Helical" evidence="7">
    <location>
        <begin position="374"/>
        <end position="395"/>
    </location>
</feature>
<dbReference type="Proteomes" id="UP000218767">
    <property type="component" value="Unassembled WGS sequence"/>
</dbReference>
<keyword evidence="3 7" id="KW-0812">Transmembrane</keyword>
<dbReference type="GO" id="GO:0022857">
    <property type="term" value="F:transmembrane transporter activity"/>
    <property type="evidence" value="ECO:0007669"/>
    <property type="project" value="TreeGrafter"/>
</dbReference>
<evidence type="ECO:0000256" key="3">
    <source>
        <dbReference type="ARBA" id="ARBA00022692"/>
    </source>
</evidence>
<sequence>MNTIADLLYGMRRLGNSPAFTLTSVLVIVLGLALYLCSYSLSYNFTKPLDFENGDRFVTVKTVYKDTSTDHFGNNFDGFAYNRLKEQVSSYATLGAYRFANYAISDGERSQRFVGAEIEPELLSTIGVAPLLGRLLTDEDALSDSQAAVLLSYSIWRNYYASDPEIVGRSSRINGRLYTVVGVMPESFDYPFSQHIWFPLNTSADVQPDGNLSLGLLGVLDSNVTLASASTEMSARMVQLAEEYPAYYAETEANVVRHSQTHVSTGNAGDLFQLVTLTILLLATLNLGTLLFVRANARQKELAIRYAIGANQWEISRQILLESLILCVIGFLLSLGIADFVLSLVQERLRTNFASSDYPGTLSSWIDLSMDGRAIAIATALTLFVWLSSGGFVAYRATKKDNNSVLAGGSKGGTDRSRVGLSRLIVGFEVTTSCLLLIVCCVLVAAIMSTYRLDFGTPTTGYYTGMLELKGPNYQEAEQRRDFLQNLQRELAERSETSGATLATALPGQYGYLVRYGVEDRDLRVSDQYPEQTSIWVADDYFEVLEVSLVEGRYFDESDSSSSLLVVIINERFSESLWPGQSALGKRIQINPETEGEWHTVVGVTSHIIHGNPMGNYDQNPTLYRSLNQSTPTNFSLAIKLNRPLSDIDAERLISDTVQVLDRELAVTAMRSLARVTEMSMQGMDLIAKFSIAFALGTFVLAIIGVYGNISRAVTQRTNEIGIRRALGSSNRKVLWVFLREGGLYLMWGTVIGGVSAVLISSALAGYFNNILTFLPVIVPVVITTIAALVLLASYLPARKAIAIEPGDALHYE</sequence>
<protein>
    <recommendedName>
        <fullName evidence="12">ABC transporter permease</fullName>
    </recommendedName>
</protein>
<dbReference type="GO" id="GO:0005886">
    <property type="term" value="C:plasma membrane"/>
    <property type="evidence" value="ECO:0007669"/>
    <property type="project" value="UniProtKB-SubCell"/>
</dbReference>
<gene>
    <name evidence="10" type="ORF">COB20_09885</name>
</gene>
<keyword evidence="5 7" id="KW-0472">Membrane</keyword>
<dbReference type="Pfam" id="PF02687">
    <property type="entry name" value="FtsX"/>
    <property type="match status" value="2"/>
</dbReference>
<proteinExistence type="inferred from homology"/>
<evidence type="ECO:0000256" key="1">
    <source>
        <dbReference type="ARBA" id="ARBA00004651"/>
    </source>
</evidence>
<dbReference type="PANTHER" id="PTHR30572">
    <property type="entry name" value="MEMBRANE COMPONENT OF TRANSPORTER-RELATED"/>
    <property type="match status" value="1"/>
</dbReference>
<evidence type="ECO:0000313" key="10">
    <source>
        <dbReference type="EMBL" id="PCI76735.1"/>
    </source>
</evidence>
<feature type="domain" description="ABC3 transporter permease C-terminal" evidence="8">
    <location>
        <begin position="276"/>
        <end position="400"/>
    </location>
</feature>
<evidence type="ECO:0000256" key="7">
    <source>
        <dbReference type="SAM" id="Phobius"/>
    </source>
</evidence>
<feature type="transmembrane region" description="Helical" evidence="7">
    <location>
        <begin position="686"/>
        <end position="707"/>
    </location>
</feature>
<evidence type="ECO:0000256" key="2">
    <source>
        <dbReference type="ARBA" id="ARBA00022475"/>
    </source>
</evidence>
<feature type="transmembrane region" description="Helical" evidence="7">
    <location>
        <begin position="20"/>
        <end position="41"/>
    </location>
</feature>